<comment type="similarity">
    <text evidence="1">Belongs to the FAH family.</text>
</comment>
<dbReference type="PANTHER" id="PTHR42796:SF4">
    <property type="entry name" value="FUMARYLACETOACETATE HYDROLASE DOMAIN-CONTAINING PROTEIN 2A"/>
    <property type="match status" value="1"/>
</dbReference>
<dbReference type="Pfam" id="PF01557">
    <property type="entry name" value="FAA_hydrolase"/>
    <property type="match status" value="1"/>
</dbReference>
<sequence length="312" mass="34314">MKLLFFDDFKLGVLHGGNVIDLSGEVKDIPAAHPQDIIRGVIEGWATYRERLEAAVAAGDGIPLSAVRIRPPIPRPSNIDCMARNYMENGTLPERPPINGFAKSPNSIIGHGDTMVLPDVAATIFEGEAELAIIIGKRAHNVSAADAYDHIFGYTNLIDGSARGIPPRENAFYQMKSRETFCPIGPYLVTADEVPNPQNLPVTLWNNEEIKQEFDTDDMAYSIAESVEFVSHMHALEPGDIIATGTNHRGLHAFQDGDRIDLQVGDLGRLSVTISDELHRTWGRQTRHEWTEAGNKGRTPPQLSGRYAPTAE</sequence>
<proteinExistence type="inferred from homology"/>
<name>A0ABU4AVV0_9NOCA</name>
<gene>
    <name evidence="5" type="ORF">R3P95_07380</name>
</gene>
<dbReference type="EMBL" id="JAWLKE010000003">
    <property type="protein sequence ID" value="MDV6230365.1"/>
    <property type="molecule type" value="Genomic_DNA"/>
</dbReference>
<dbReference type="InterPro" id="IPR051121">
    <property type="entry name" value="FAH"/>
</dbReference>
<evidence type="ECO:0000256" key="1">
    <source>
        <dbReference type="ARBA" id="ARBA00010211"/>
    </source>
</evidence>
<evidence type="ECO:0000259" key="4">
    <source>
        <dbReference type="Pfam" id="PF01557"/>
    </source>
</evidence>
<dbReference type="SUPFAM" id="SSF56529">
    <property type="entry name" value="FAH"/>
    <property type="match status" value="1"/>
</dbReference>
<dbReference type="GO" id="GO:0016787">
    <property type="term" value="F:hydrolase activity"/>
    <property type="evidence" value="ECO:0007669"/>
    <property type="project" value="UniProtKB-KW"/>
</dbReference>
<feature type="region of interest" description="Disordered" evidence="3">
    <location>
        <begin position="285"/>
        <end position="312"/>
    </location>
</feature>
<dbReference type="InterPro" id="IPR011234">
    <property type="entry name" value="Fumarylacetoacetase-like_C"/>
</dbReference>
<comment type="caution">
    <text evidence="5">The sequence shown here is derived from an EMBL/GenBank/DDBJ whole genome shotgun (WGS) entry which is preliminary data.</text>
</comment>
<keyword evidence="6" id="KW-1185">Reference proteome</keyword>
<accession>A0ABU4AVV0</accession>
<dbReference type="Proteomes" id="UP001185899">
    <property type="component" value="Unassembled WGS sequence"/>
</dbReference>
<dbReference type="InterPro" id="IPR036663">
    <property type="entry name" value="Fumarylacetoacetase_C_sf"/>
</dbReference>
<dbReference type="RefSeq" id="WP_317547856.1">
    <property type="nucleotide sequence ID" value="NZ_JAWLKE010000003.1"/>
</dbReference>
<organism evidence="5 6">
    <name type="scientific">Rhodococcus cercidiphylli</name>
    <dbReference type="NCBI Taxonomy" id="489916"/>
    <lineage>
        <taxon>Bacteria</taxon>
        <taxon>Bacillati</taxon>
        <taxon>Actinomycetota</taxon>
        <taxon>Actinomycetes</taxon>
        <taxon>Mycobacteriales</taxon>
        <taxon>Nocardiaceae</taxon>
        <taxon>Rhodococcus</taxon>
    </lineage>
</organism>
<evidence type="ECO:0000313" key="6">
    <source>
        <dbReference type="Proteomes" id="UP001185899"/>
    </source>
</evidence>
<dbReference type="Gene3D" id="3.90.850.10">
    <property type="entry name" value="Fumarylacetoacetase-like, C-terminal domain"/>
    <property type="match status" value="1"/>
</dbReference>
<keyword evidence="5" id="KW-0378">Hydrolase</keyword>
<protein>
    <submittedName>
        <fullName evidence="5">Fumarylacetoacetate hydrolase family protein</fullName>
    </submittedName>
</protein>
<evidence type="ECO:0000256" key="3">
    <source>
        <dbReference type="SAM" id="MobiDB-lite"/>
    </source>
</evidence>
<feature type="domain" description="Fumarylacetoacetase-like C-terminal" evidence="4">
    <location>
        <begin position="93"/>
        <end position="274"/>
    </location>
</feature>
<keyword evidence="2" id="KW-0479">Metal-binding</keyword>
<dbReference type="PANTHER" id="PTHR42796">
    <property type="entry name" value="FUMARYLACETOACETATE HYDROLASE DOMAIN-CONTAINING PROTEIN 2A-RELATED"/>
    <property type="match status" value="1"/>
</dbReference>
<reference evidence="5 6" key="1">
    <citation type="submission" date="2023-10" db="EMBL/GenBank/DDBJ databases">
        <title>Development of a sustainable strategy for remediation of hydrocarbon-contaminated territories based on the waste exchange concept.</title>
        <authorList>
            <person name="Krivoruchko A."/>
        </authorList>
    </citation>
    <scope>NUCLEOTIDE SEQUENCE [LARGE SCALE GENOMIC DNA]</scope>
    <source>
        <strain evidence="5 6">IEGM 1322</strain>
    </source>
</reference>
<evidence type="ECO:0000313" key="5">
    <source>
        <dbReference type="EMBL" id="MDV6230365.1"/>
    </source>
</evidence>
<evidence type="ECO:0000256" key="2">
    <source>
        <dbReference type="ARBA" id="ARBA00022723"/>
    </source>
</evidence>